<evidence type="ECO:0000256" key="4">
    <source>
        <dbReference type="SAM" id="MobiDB-lite"/>
    </source>
</evidence>
<dbReference type="FunFam" id="3.100.10.10:FF:000011">
    <property type="entry name" value="50S ribosomal subunit protein L15"/>
    <property type="match status" value="1"/>
</dbReference>
<accession>A0AAN6GWM8</accession>
<dbReference type="GO" id="GO:0003735">
    <property type="term" value="F:structural constituent of ribosome"/>
    <property type="evidence" value="ECO:0007669"/>
    <property type="project" value="InterPro"/>
</dbReference>
<keyword evidence="7" id="KW-1185">Reference proteome</keyword>
<dbReference type="HAMAP" id="MF_01341">
    <property type="entry name" value="Ribosomal_uL15"/>
    <property type="match status" value="1"/>
</dbReference>
<sequence>MRSALARRVCSAAASASSRPNAASSTSLLLRISSADASQRTRSQARTYATHPRRGLPVNPRHGPAALGQLKPSQSPKQRRRVGRGSSSGRGGTSTRGHKGQKARAGNGKPTPGFAGGQTPLMRLFPKRGFVSTHKTEYVPLNLDRIQHWIDQGRLDPSQPISAYHLLHSRCVHKVKDGIKILGDGAHHLRTPVHLVVSRASQAAIGAIEKLGGSIECRYYNANSMRRLIYPHKYTSLNVGGKGNAEAVSPDPISKKDLLWYSSARNRGYLALRAAAGTSPSPDSSSSSSS</sequence>
<dbReference type="InterPro" id="IPR030878">
    <property type="entry name" value="Ribosomal_uL15"/>
</dbReference>
<dbReference type="Gene3D" id="3.100.10.10">
    <property type="match status" value="1"/>
</dbReference>
<comment type="similarity">
    <text evidence="1">Belongs to the universal ribosomal protein uL15 family.</text>
</comment>
<dbReference type="AlphaFoldDB" id="A0AAN6GWM8"/>
<dbReference type="Pfam" id="PF00828">
    <property type="entry name" value="Ribosomal_L27A"/>
    <property type="match status" value="1"/>
</dbReference>
<evidence type="ECO:0000256" key="1">
    <source>
        <dbReference type="ARBA" id="ARBA00007320"/>
    </source>
</evidence>
<feature type="compositionally biased region" description="Polar residues" evidence="4">
    <location>
        <begin position="35"/>
        <end position="47"/>
    </location>
</feature>
<feature type="domain" description="Large ribosomal subunit protein uL15/eL18" evidence="5">
    <location>
        <begin position="140"/>
        <end position="216"/>
    </location>
</feature>
<evidence type="ECO:0000256" key="3">
    <source>
        <dbReference type="ARBA" id="ARBA00023274"/>
    </source>
</evidence>
<comment type="caution">
    <text evidence="6">The sequence shown here is derived from an EMBL/GenBank/DDBJ whole genome shotgun (WGS) entry which is preliminary data.</text>
</comment>
<keyword evidence="3" id="KW-0687">Ribonucleoprotein</keyword>
<protein>
    <submittedName>
        <fullName evidence="6">YmL10</fullName>
    </submittedName>
</protein>
<dbReference type="Proteomes" id="UP001176517">
    <property type="component" value="Unassembled WGS sequence"/>
</dbReference>
<dbReference type="EMBL" id="JAPDMZ010000014">
    <property type="protein sequence ID" value="KAK0556524.1"/>
    <property type="molecule type" value="Genomic_DNA"/>
</dbReference>
<name>A0AAN6GWM8_9BASI</name>
<dbReference type="NCBIfam" id="TIGR01071">
    <property type="entry name" value="rplO_bact"/>
    <property type="match status" value="1"/>
</dbReference>
<evidence type="ECO:0000256" key="2">
    <source>
        <dbReference type="ARBA" id="ARBA00022980"/>
    </source>
</evidence>
<feature type="region of interest" description="Disordered" evidence="4">
    <location>
        <begin position="33"/>
        <end position="120"/>
    </location>
</feature>
<dbReference type="GO" id="GO:0005762">
    <property type="term" value="C:mitochondrial large ribosomal subunit"/>
    <property type="evidence" value="ECO:0007669"/>
    <property type="project" value="TreeGrafter"/>
</dbReference>
<dbReference type="PANTHER" id="PTHR12934">
    <property type="entry name" value="50S RIBOSOMAL PROTEIN L15"/>
    <property type="match status" value="1"/>
</dbReference>
<dbReference type="PANTHER" id="PTHR12934:SF11">
    <property type="entry name" value="LARGE RIBOSOMAL SUBUNIT PROTEIN UL15M"/>
    <property type="match status" value="1"/>
</dbReference>
<evidence type="ECO:0000259" key="5">
    <source>
        <dbReference type="Pfam" id="PF00828"/>
    </source>
</evidence>
<gene>
    <name evidence="6" type="primary">MRPL10</name>
    <name evidence="6" type="ORF">OC846_001091</name>
</gene>
<dbReference type="SUPFAM" id="SSF52080">
    <property type="entry name" value="Ribosomal proteins L15p and L18e"/>
    <property type="match status" value="1"/>
</dbReference>
<organism evidence="6 7">
    <name type="scientific">Tilletia horrida</name>
    <dbReference type="NCBI Taxonomy" id="155126"/>
    <lineage>
        <taxon>Eukaryota</taxon>
        <taxon>Fungi</taxon>
        <taxon>Dikarya</taxon>
        <taxon>Basidiomycota</taxon>
        <taxon>Ustilaginomycotina</taxon>
        <taxon>Exobasidiomycetes</taxon>
        <taxon>Tilletiales</taxon>
        <taxon>Tilletiaceae</taxon>
        <taxon>Tilletia</taxon>
    </lineage>
</organism>
<keyword evidence="2" id="KW-0689">Ribosomal protein</keyword>
<dbReference type="InterPro" id="IPR036227">
    <property type="entry name" value="Ribosomal_uL15/eL18_sf"/>
</dbReference>
<reference evidence="6" key="1">
    <citation type="journal article" date="2023" name="PhytoFront">
        <title>Draft Genome Resources of Seven Strains of Tilletia horrida, Causal Agent of Kernel Smut of Rice.</title>
        <authorList>
            <person name="Khanal S."/>
            <person name="Antony Babu S."/>
            <person name="Zhou X.G."/>
        </authorList>
    </citation>
    <scope>NUCLEOTIDE SEQUENCE</scope>
    <source>
        <strain evidence="6">TX6</strain>
    </source>
</reference>
<proteinExistence type="inferred from homology"/>
<evidence type="ECO:0000313" key="6">
    <source>
        <dbReference type="EMBL" id="KAK0556524.1"/>
    </source>
</evidence>
<dbReference type="InterPro" id="IPR021131">
    <property type="entry name" value="Ribosomal_uL15/eL18"/>
</dbReference>
<evidence type="ECO:0000313" key="7">
    <source>
        <dbReference type="Proteomes" id="UP001176517"/>
    </source>
</evidence>
<dbReference type="GO" id="GO:0006412">
    <property type="term" value="P:translation"/>
    <property type="evidence" value="ECO:0007669"/>
    <property type="project" value="InterPro"/>
</dbReference>
<dbReference type="InterPro" id="IPR005749">
    <property type="entry name" value="Ribosomal_uL15_bac-type"/>
</dbReference>